<evidence type="ECO:0000313" key="2">
    <source>
        <dbReference type="Proteomes" id="UP000265520"/>
    </source>
</evidence>
<protein>
    <submittedName>
        <fullName evidence="1">Uncharacterized protein</fullName>
    </submittedName>
</protein>
<reference evidence="1 2" key="1">
    <citation type="journal article" date="2018" name="Front. Plant Sci.">
        <title>Red Clover (Trifolium pratense) and Zigzag Clover (T. medium) - A Picture of Genomic Similarities and Differences.</title>
        <authorList>
            <person name="Dluhosova J."/>
            <person name="Istvanek J."/>
            <person name="Nedelnik J."/>
            <person name="Repkova J."/>
        </authorList>
    </citation>
    <scope>NUCLEOTIDE SEQUENCE [LARGE SCALE GENOMIC DNA]</scope>
    <source>
        <strain evidence="2">cv. 10/8</strain>
        <tissue evidence="1">Leaf</tissue>
    </source>
</reference>
<dbReference type="AlphaFoldDB" id="A0A392V1T5"/>
<feature type="non-terminal residue" evidence="1">
    <location>
        <position position="34"/>
    </location>
</feature>
<keyword evidence="2" id="KW-1185">Reference proteome</keyword>
<dbReference type="EMBL" id="LXQA011017457">
    <property type="protein sequence ID" value="MCI81372.1"/>
    <property type="molecule type" value="Genomic_DNA"/>
</dbReference>
<proteinExistence type="predicted"/>
<sequence>MSGLADAAPAQHCISHEIKNTRSKYKWEKVGGSE</sequence>
<comment type="caution">
    <text evidence="1">The sequence shown here is derived from an EMBL/GenBank/DDBJ whole genome shotgun (WGS) entry which is preliminary data.</text>
</comment>
<evidence type="ECO:0000313" key="1">
    <source>
        <dbReference type="EMBL" id="MCI81372.1"/>
    </source>
</evidence>
<name>A0A392V1T5_9FABA</name>
<dbReference type="Proteomes" id="UP000265520">
    <property type="component" value="Unassembled WGS sequence"/>
</dbReference>
<accession>A0A392V1T5</accession>
<organism evidence="1 2">
    <name type="scientific">Trifolium medium</name>
    <dbReference type="NCBI Taxonomy" id="97028"/>
    <lineage>
        <taxon>Eukaryota</taxon>
        <taxon>Viridiplantae</taxon>
        <taxon>Streptophyta</taxon>
        <taxon>Embryophyta</taxon>
        <taxon>Tracheophyta</taxon>
        <taxon>Spermatophyta</taxon>
        <taxon>Magnoliopsida</taxon>
        <taxon>eudicotyledons</taxon>
        <taxon>Gunneridae</taxon>
        <taxon>Pentapetalae</taxon>
        <taxon>rosids</taxon>
        <taxon>fabids</taxon>
        <taxon>Fabales</taxon>
        <taxon>Fabaceae</taxon>
        <taxon>Papilionoideae</taxon>
        <taxon>50 kb inversion clade</taxon>
        <taxon>NPAAA clade</taxon>
        <taxon>Hologalegina</taxon>
        <taxon>IRL clade</taxon>
        <taxon>Trifolieae</taxon>
        <taxon>Trifolium</taxon>
    </lineage>
</organism>